<evidence type="ECO:0000256" key="3">
    <source>
        <dbReference type="ARBA" id="ARBA00022989"/>
    </source>
</evidence>
<comment type="subcellular location">
    <subcellularLocation>
        <location evidence="1">Membrane</location>
        <topology evidence="1">Multi-pass membrane protein</topology>
    </subcellularLocation>
</comment>
<dbReference type="InterPro" id="IPR002523">
    <property type="entry name" value="MgTranspt_CorA/ZnTranspt_ZntB"/>
</dbReference>
<keyword evidence="2 6" id="KW-0812">Transmembrane</keyword>
<evidence type="ECO:0000256" key="4">
    <source>
        <dbReference type="ARBA" id="ARBA00023136"/>
    </source>
</evidence>
<dbReference type="AlphaFoldDB" id="A0AAJ0MKZ3"/>
<dbReference type="InterPro" id="IPR045863">
    <property type="entry name" value="CorA_TM1_TM2"/>
</dbReference>
<feature type="transmembrane region" description="Helical" evidence="6">
    <location>
        <begin position="561"/>
        <end position="579"/>
    </location>
</feature>
<keyword evidence="4 6" id="KW-0472">Membrane</keyword>
<evidence type="ECO:0000256" key="5">
    <source>
        <dbReference type="SAM" id="MobiDB-lite"/>
    </source>
</evidence>
<organism evidence="7 8">
    <name type="scientific">Lasiosphaeria hispida</name>
    <dbReference type="NCBI Taxonomy" id="260671"/>
    <lineage>
        <taxon>Eukaryota</taxon>
        <taxon>Fungi</taxon>
        <taxon>Dikarya</taxon>
        <taxon>Ascomycota</taxon>
        <taxon>Pezizomycotina</taxon>
        <taxon>Sordariomycetes</taxon>
        <taxon>Sordariomycetidae</taxon>
        <taxon>Sordariales</taxon>
        <taxon>Lasiosphaeriaceae</taxon>
        <taxon>Lasiosphaeria</taxon>
    </lineage>
</organism>
<accession>A0AAJ0MKZ3</accession>
<dbReference type="EMBL" id="JAUIQD010000001">
    <property type="protein sequence ID" value="KAK3364320.1"/>
    <property type="molecule type" value="Genomic_DNA"/>
</dbReference>
<dbReference type="Pfam" id="PF01544">
    <property type="entry name" value="CorA"/>
    <property type="match status" value="1"/>
</dbReference>
<dbReference type="GO" id="GO:0016020">
    <property type="term" value="C:membrane"/>
    <property type="evidence" value="ECO:0007669"/>
    <property type="project" value="UniProtKB-SubCell"/>
</dbReference>
<comment type="caution">
    <text evidence="7">The sequence shown here is derived from an EMBL/GenBank/DDBJ whole genome shotgun (WGS) entry which is preliminary data.</text>
</comment>
<name>A0AAJ0MKZ3_9PEZI</name>
<keyword evidence="3 6" id="KW-1133">Transmembrane helix</keyword>
<protein>
    <submittedName>
        <fullName evidence="7">Uncharacterized protein</fullName>
    </submittedName>
</protein>
<dbReference type="Gene3D" id="1.20.58.340">
    <property type="entry name" value="Magnesium transport protein CorA, transmembrane region"/>
    <property type="match status" value="1"/>
</dbReference>
<evidence type="ECO:0000313" key="7">
    <source>
        <dbReference type="EMBL" id="KAK3364320.1"/>
    </source>
</evidence>
<dbReference type="GO" id="GO:0046873">
    <property type="term" value="F:metal ion transmembrane transporter activity"/>
    <property type="evidence" value="ECO:0007669"/>
    <property type="project" value="InterPro"/>
</dbReference>
<sequence>MDLVLQVKRIGVAPSHPTKDKAILTWRKGREPGLRELGVNPNRQLAGVGEFKTVEGKVEVEAAASIFSTESGGRTRRQFADQIKQFAARTTETHLYSGQHFKFLSDFFDTASRAAGLYSAGPTPVSASTSAGPHAEFPPVYLVLNKEDPKGKNSAFSTSSTGPGEGAGDDSSLSRSAVSSVAVNVGDDLESILSQNMPVSNSSLLVFLRGWQSPAWLRILGAQCGIDPEMLRRHLDFLAARKLCDQPPLPSQQLSIWRIRTITISVYELSRDTLNPEEVERRRQTAARDVRTYLQKLGRSKSQAGNSIIRRYSVVDGTTSVIEQDVSFCAVAKKTGGWIGTIWMDSGIPFECGQALELETPSGPTAISTTREESYLPLVLHRPKIAISPPPEPPPVHSPSTASAAPLVPPFLPSSPMPPCPNLFNLPSQYGSTLDQDLARIDAFYAFSELISVAACSEHQLLNLLRDRIDVGLHSFHGVEGWSLGNLRYLTTLLQGVIERSEETRETARKLLLDDYRFILKRAKSITIIVREGIAAITTEVMTRDAQRSVEQGRRMGRITVLAYFFLPISLVTSVYGMNFANFDEDSWKGVLAFVCTLLSVFIPSTSCASGIECRGWPKMWTCLPGLNNRVQLPKVPMAL</sequence>
<evidence type="ECO:0000256" key="6">
    <source>
        <dbReference type="SAM" id="Phobius"/>
    </source>
</evidence>
<keyword evidence="8" id="KW-1185">Reference proteome</keyword>
<feature type="transmembrane region" description="Helical" evidence="6">
    <location>
        <begin position="591"/>
        <end position="612"/>
    </location>
</feature>
<evidence type="ECO:0000256" key="1">
    <source>
        <dbReference type="ARBA" id="ARBA00004141"/>
    </source>
</evidence>
<gene>
    <name evidence="7" type="ORF">B0T25DRAFT_514045</name>
</gene>
<dbReference type="SUPFAM" id="SSF144083">
    <property type="entry name" value="Magnesium transport protein CorA, transmembrane region"/>
    <property type="match status" value="1"/>
</dbReference>
<reference evidence="7" key="1">
    <citation type="journal article" date="2023" name="Mol. Phylogenet. Evol.">
        <title>Genome-scale phylogeny and comparative genomics of the fungal order Sordariales.</title>
        <authorList>
            <person name="Hensen N."/>
            <person name="Bonometti L."/>
            <person name="Westerberg I."/>
            <person name="Brannstrom I.O."/>
            <person name="Guillou S."/>
            <person name="Cros-Aarteil S."/>
            <person name="Calhoun S."/>
            <person name="Haridas S."/>
            <person name="Kuo A."/>
            <person name="Mondo S."/>
            <person name="Pangilinan J."/>
            <person name="Riley R."/>
            <person name="LaButti K."/>
            <person name="Andreopoulos B."/>
            <person name="Lipzen A."/>
            <person name="Chen C."/>
            <person name="Yan M."/>
            <person name="Daum C."/>
            <person name="Ng V."/>
            <person name="Clum A."/>
            <person name="Steindorff A."/>
            <person name="Ohm R.A."/>
            <person name="Martin F."/>
            <person name="Silar P."/>
            <person name="Natvig D.O."/>
            <person name="Lalanne C."/>
            <person name="Gautier V."/>
            <person name="Ament-Velasquez S.L."/>
            <person name="Kruys A."/>
            <person name="Hutchinson M.I."/>
            <person name="Powell A.J."/>
            <person name="Barry K."/>
            <person name="Miller A.N."/>
            <person name="Grigoriev I.V."/>
            <person name="Debuchy R."/>
            <person name="Gladieux P."/>
            <person name="Hiltunen Thoren M."/>
            <person name="Johannesson H."/>
        </authorList>
    </citation>
    <scope>NUCLEOTIDE SEQUENCE</scope>
    <source>
        <strain evidence="7">CBS 955.72</strain>
    </source>
</reference>
<evidence type="ECO:0000313" key="8">
    <source>
        <dbReference type="Proteomes" id="UP001275084"/>
    </source>
</evidence>
<dbReference type="Proteomes" id="UP001275084">
    <property type="component" value="Unassembled WGS sequence"/>
</dbReference>
<reference evidence="7" key="2">
    <citation type="submission" date="2023-06" db="EMBL/GenBank/DDBJ databases">
        <authorList>
            <consortium name="Lawrence Berkeley National Laboratory"/>
            <person name="Haridas S."/>
            <person name="Hensen N."/>
            <person name="Bonometti L."/>
            <person name="Westerberg I."/>
            <person name="Brannstrom I.O."/>
            <person name="Guillou S."/>
            <person name="Cros-Aarteil S."/>
            <person name="Calhoun S."/>
            <person name="Kuo A."/>
            <person name="Mondo S."/>
            <person name="Pangilinan J."/>
            <person name="Riley R."/>
            <person name="Labutti K."/>
            <person name="Andreopoulos B."/>
            <person name="Lipzen A."/>
            <person name="Chen C."/>
            <person name="Yanf M."/>
            <person name="Daum C."/>
            <person name="Ng V."/>
            <person name="Clum A."/>
            <person name="Steindorff A."/>
            <person name="Ohm R."/>
            <person name="Martin F."/>
            <person name="Silar P."/>
            <person name="Natvig D."/>
            <person name="Lalanne C."/>
            <person name="Gautier V."/>
            <person name="Ament-Velasquez S.L."/>
            <person name="Kruys A."/>
            <person name="Hutchinson M.I."/>
            <person name="Powell A.J."/>
            <person name="Barry K."/>
            <person name="Miller A.N."/>
            <person name="Grigoriev I.V."/>
            <person name="Debuchy R."/>
            <person name="Gladieux P."/>
            <person name="Thoren M.H."/>
            <person name="Johannesson H."/>
        </authorList>
    </citation>
    <scope>NUCLEOTIDE SEQUENCE</scope>
    <source>
        <strain evidence="7">CBS 955.72</strain>
    </source>
</reference>
<proteinExistence type="predicted"/>
<feature type="region of interest" description="Disordered" evidence="5">
    <location>
        <begin position="152"/>
        <end position="173"/>
    </location>
</feature>
<evidence type="ECO:0000256" key="2">
    <source>
        <dbReference type="ARBA" id="ARBA00022692"/>
    </source>
</evidence>